<dbReference type="Proteomes" id="UP000281553">
    <property type="component" value="Unassembled WGS sequence"/>
</dbReference>
<organism evidence="2 3">
    <name type="scientific">Dibothriocephalus latus</name>
    <name type="common">Fish tapeworm</name>
    <name type="synonym">Diphyllobothrium latum</name>
    <dbReference type="NCBI Taxonomy" id="60516"/>
    <lineage>
        <taxon>Eukaryota</taxon>
        <taxon>Metazoa</taxon>
        <taxon>Spiralia</taxon>
        <taxon>Lophotrochozoa</taxon>
        <taxon>Platyhelminthes</taxon>
        <taxon>Cestoda</taxon>
        <taxon>Eucestoda</taxon>
        <taxon>Diphyllobothriidea</taxon>
        <taxon>Diphyllobothriidae</taxon>
        <taxon>Dibothriocephalus</taxon>
    </lineage>
</organism>
<evidence type="ECO:0000313" key="2">
    <source>
        <dbReference type="EMBL" id="VDN12985.1"/>
    </source>
</evidence>
<keyword evidence="1" id="KW-0472">Membrane</keyword>
<keyword evidence="3" id="KW-1185">Reference proteome</keyword>
<keyword evidence="1" id="KW-1133">Transmembrane helix</keyword>
<feature type="transmembrane region" description="Helical" evidence="1">
    <location>
        <begin position="32"/>
        <end position="52"/>
    </location>
</feature>
<dbReference type="AlphaFoldDB" id="A0A3P7L6B2"/>
<name>A0A3P7L6B2_DIBLA</name>
<dbReference type="EMBL" id="UYRU01055271">
    <property type="protein sequence ID" value="VDN12985.1"/>
    <property type="molecule type" value="Genomic_DNA"/>
</dbReference>
<protein>
    <submittedName>
        <fullName evidence="2">Uncharacterized protein</fullName>
    </submittedName>
</protein>
<accession>A0A3P7L6B2</accession>
<proteinExistence type="predicted"/>
<keyword evidence="1" id="KW-0812">Transmembrane</keyword>
<dbReference type="OrthoDB" id="6284096at2759"/>
<reference evidence="2 3" key="1">
    <citation type="submission" date="2018-11" db="EMBL/GenBank/DDBJ databases">
        <authorList>
            <consortium name="Pathogen Informatics"/>
        </authorList>
    </citation>
    <scope>NUCLEOTIDE SEQUENCE [LARGE SCALE GENOMIC DNA]</scope>
</reference>
<evidence type="ECO:0000256" key="1">
    <source>
        <dbReference type="SAM" id="Phobius"/>
    </source>
</evidence>
<evidence type="ECO:0000313" key="3">
    <source>
        <dbReference type="Proteomes" id="UP000281553"/>
    </source>
</evidence>
<gene>
    <name evidence="2" type="ORF">DILT_LOCUS8816</name>
</gene>
<sequence>MAKPFASVPESLHGFERLCPGEPIFPKEIPTWTASDALLLCVVLPFLVFVCVHKRFMAFCAEQGDLSWSTVSKLLEESFVRDLDAASTSANLRAVRAIRNFVVASPMNKHLVLNNELLRTRIMSSTAFFAPNSDKPVSLKRELLSLYSSFLRDTSRFGEEMLGQTEFLQNLLQLVESEQREEEYSLLEAVLLFLKTLFTADDLDSDLESTAPARTEVARVSSSVL</sequence>